<accession>A0A2Z4LUH4</accession>
<keyword evidence="1" id="KW-0805">Transcription regulation</keyword>
<evidence type="ECO:0000256" key="1">
    <source>
        <dbReference type="ARBA" id="ARBA00023015"/>
    </source>
</evidence>
<gene>
    <name evidence="5" type="ORF">HME9304_02576</name>
</gene>
<dbReference type="InterPro" id="IPR019887">
    <property type="entry name" value="Tscrpt_reg_AsnC/Lrp_C"/>
</dbReference>
<evidence type="ECO:0000313" key="6">
    <source>
        <dbReference type="Proteomes" id="UP000248536"/>
    </source>
</evidence>
<proteinExistence type="predicted"/>
<dbReference type="Gene3D" id="1.10.10.10">
    <property type="entry name" value="Winged helix-like DNA-binding domain superfamily/Winged helix DNA-binding domain"/>
    <property type="match status" value="1"/>
</dbReference>
<dbReference type="SMART" id="SM00344">
    <property type="entry name" value="HTH_ASNC"/>
    <property type="match status" value="1"/>
</dbReference>
<dbReference type="InterPro" id="IPR011008">
    <property type="entry name" value="Dimeric_a/b-barrel"/>
</dbReference>
<dbReference type="GO" id="GO:0043200">
    <property type="term" value="P:response to amino acid"/>
    <property type="evidence" value="ECO:0007669"/>
    <property type="project" value="TreeGrafter"/>
</dbReference>
<dbReference type="Gene3D" id="3.30.70.920">
    <property type="match status" value="1"/>
</dbReference>
<evidence type="ECO:0000256" key="3">
    <source>
        <dbReference type="ARBA" id="ARBA00023163"/>
    </source>
</evidence>
<dbReference type="OrthoDB" id="529868at2"/>
<dbReference type="GO" id="GO:0043565">
    <property type="term" value="F:sequence-specific DNA binding"/>
    <property type="evidence" value="ECO:0007669"/>
    <property type="project" value="InterPro"/>
</dbReference>
<dbReference type="PROSITE" id="PS50956">
    <property type="entry name" value="HTH_ASNC_2"/>
    <property type="match status" value="1"/>
</dbReference>
<protein>
    <submittedName>
        <fullName evidence="5">Putative HTH-type transcriptional regulator</fullName>
    </submittedName>
</protein>
<name>A0A2Z4LUH4_9FLAO</name>
<dbReference type="EMBL" id="CP030104">
    <property type="protein sequence ID" value="AWX45555.1"/>
    <property type="molecule type" value="Genomic_DNA"/>
</dbReference>
<dbReference type="RefSeq" id="WP_112378933.1">
    <property type="nucleotide sequence ID" value="NZ_CP030104.1"/>
</dbReference>
<dbReference type="InterPro" id="IPR000485">
    <property type="entry name" value="AsnC-type_HTH_dom"/>
</dbReference>
<keyword evidence="3" id="KW-0804">Transcription</keyword>
<dbReference type="InterPro" id="IPR036388">
    <property type="entry name" value="WH-like_DNA-bd_sf"/>
</dbReference>
<dbReference type="AlphaFoldDB" id="A0A2Z4LUH4"/>
<dbReference type="Pfam" id="PF01037">
    <property type="entry name" value="AsnC_trans_reg"/>
    <property type="match status" value="1"/>
</dbReference>
<dbReference type="SUPFAM" id="SSF46785">
    <property type="entry name" value="Winged helix' DNA-binding domain"/>
    <property type="match status" value="1"/>
</dbReference>
<dbReference type="KEGG" id="spon:HME9304_02576"/>
<keyword evidence="6" id="KW-1185">Reference proteome</keyword>
<dbReference type="InterPro" id="IPR036390">
    <property type="entry name" value="WH_DNA-bd_sf"/>
</dbReference>
<dbReference type="SUPFAM" id="SSF54909">
    <property type="entry name" value="Dimeric alpha+beta barrel"/>
    <property type="match status" value="1"/>
</dbReference>
<dbReference type="InterPro" id="IPR019888">
    <property type="entry name" value="Tscrpt_reg_AsnC-like"/>
</dbReference>
<feature type="domain" description="HTH asnC-type" evidence="4">
    <location>
        <begin position="8"/>
        <end position="68"/>
    </location>
</feature>
<organism evidence="5 6">
    <name type="scientific">Flagellimonas maritima</name>
    <dbReference type="NCBI Taxonomy" id="1383885"/>
    <lineage>
        <taxon>Bacteria</taxon>
        <taxon>Pseudomonadati</taxon>
        <taxon>Bacteroidota</taxon>
        <taxon>Flavobacteriia</taxon>
        <taxon>Flavobacteriales</taxon>
        <taxon>Flavobacteriaceae</taxon>
        <taxon>Flagellimonas</taxon>
    </lineage>
</organism>
<evidence type="ECO:0000313" key="5">
    <source>
        <dbReference type="EMBL" id="AWX45555.1"/>
    </source>
</evidence>
<sequence>MSENLFQLDAFDQSLIQLLKKDGRMSFTDVASALNVSVSTVRNRYNKLVDEGMLHILGWVDPTKTGFNSYNRVTIEVSPSSMIEYVAQELMKVKEISFLALTSGPSDIEINLICRDNRHLLEVMKKKIFNIKGVRNTNSTIYYNVYKWAEHDLELPTKNILLQEDMD</sequence>
<evidence type="ECO:0000259" key="4">
    <source>
        <dbReference type="PROSITE" id="PS50956"/>
    </source>
</evidence>
<dbReference type="GO" id="GO:0005829">
    <property type="term" value="C:cytosol"/>
    <property type="evidence" value="ECO:0007669"/>
    <property type="project" value="TreeGrafter"/>
</dbReference>
<evidence type="ECO:0000256" key="2">
    <source>
        <dbReference type="ARBA" id="ARBA00023125"/>
    </source>
</evidence>
<dbReference type="Pfam" id="PF13404">
    <property type="entry name" value="HTH_AsnC-type"/>
    <property type="match status" value="1"/>
</dbReference>
<dbReference type="PANTHER" id="PTHR30154:SF34">
    <property type="entry name" value="TRANSCRIPTIONAL REGULATOR AZLB"/>
    <property type="match status" value="1"/>
</dbReference>
<dbReference type="Proteomes" id="UP000248536">
    <property type="component" value="Chromosome"/>
</dbReference>
<reference evidence="5 6" key="1">
    <citation type="submission" date="2018-06" db="EMBL/GenBank/DDBJ databases">
        <title>Spongiibacterium sp. HME9304 Genome sequencing and assembly.</title>
        <authorList>
            <person name="Kang H."/>
            <person name="Kim H."/>
            <person name="Joh K."/>
        </authorList>
    </citation>
    <scope>NUCLEOTIDE SEQUENCE [LARGE SCALE GENOMIC DNA]</scope>
    <source>
        <strain evidence="5 6">HME9304</strain>
    </source>
</reference>
<dbReference type="PANTHER" id="PTHR30154">
    <property type="entry name" value="LEUCINE-RESPONSIVE REGULATORY PROTEIN"/>
    <property type="match status" value="1"/>
</dbReference>
<keyword evidence="2" id="KW-0238">DNA-binding</keyword>
<dbReference type="PRINTS" id="PR00033">
    <property type="entry name" value="HTHASNC"/>
</dbReference>